<proteinExistence type="predicted"/>
<evidence type="ECO:0000256" key="1">
    <source>
        <dbReference type="SAM" id="Phobius"/>
    </source>
</evidence>
<dbReference type="InterPro" id="IPR025646">
    <property type="entry name" value="DUF4350"/>
</dbReference>
<feature type="transmembrane region" description="Helical" evidence="1">
    <location>
        <begin position="16"/>
        <end position="37"/>
    </location>
</feature>
<sequence>MTTAASAPARRRGRTAAGWLAIIAGFVVFGLVLVALASREWTPRDAFDPEGPGPDGSLALTTLLAERGGIRVVVADDLDAALAAGDGTTLVLGSTAPLADDDVEALAASGADVVLLAPTSRDLRLLFGSSYAAYGTGAAVAPSCDVDAAARAGDVAPGETYTRGDAADACYPVGDGYGLLRVQTDGGSITALDAAALLVNERLADDGAAALGLGLLGAHDEVVWFLPGLDDSTATSAPDLGDLTPGWVTPVLVLAALTAVAAGLWRGRRFGPLVAEDLPVTVRANETLEGRARLYARTADARHAAALLRAGASERMAVRLGLARHAGPGEVADAAAARLGAPRETVRAILLADPASDADLVASGERLRDLEAAVDAAVRTERTRP</sequence>
<evidence type="ECO:0000313" key="4">
    <source>
        <dbReference type="Proteomes" id="UP001501645"/>
    </source>
</evidence>
<dbReference type="EMBL" id="BAABKO010000001">
    <property type="protein sequence ID" value="GAA4769152.1"/>
    <property type="molecule type" value="Genomic_DNA"/>
</dbReference>
<evidence type="ECO:0000313" key="3">
    <source>
        <dbReference type="EMBL" id="GAA4769152.1"/>
    </source>
</evidence>
<dbReference type="Pfam" id="PF14258">
    <property type="entry name" value="DUF4350"/>
    <property type="match status" value="1"/>
</dbReference>
<keyword evidence="1" id="KW-0812">Transmembrane</keyword>
<feature type="domain" description="DUF4350" evidence="2">
    <location>
        <begin position="52"/>
        <end position="216"/>
    </location>
</feature>
<dbReference type="Proteomes" id="UP001501645">
    <property type="component" value="Unassembled WGS sequence"/>
</dbReference>
<dbReference type="RefSeq" id="WP_345436788.1">
    <property type="nucleotide sequence ID" value="NZ_BAABKO010000001.1"/>
</dbReference>
<name>A0ABP8ZXR5_9MICO</name>
<organism evidence="3 4">
    <name type="scientific">Microbacterium gilvum</name>
    <dbReference type="NCBI Taxonomy" id="1336204"/>
    <lineage>
        <taxon>Bacteria</taxon>
        <taxon>Bacillati</taxon>
        <taxon>Actinomycetota</taxon>
        <taxon>Actinomycetes</taxon>
        <taxon>Micrococcales</taxon>
        <taxon>Microbacteriaceae</taxon>
        <taxon>Microbacterium</taxon>
    </lineage>
</organism>
<keyword evidence="1" id="KW-0472">Membrane</keyword>
<reference evidence="4" key="1">
    <citation type="journal article" date="2019" name="Int. J. Syst. Evol. Microbiol.">
        <title>The Global Catalogue of Microorganisms (GCM) 10K type strain sequencing project: providing services to taxonomists for standard genome sequencing and annotation.</title>
        <authorList>
            <consortium name="The Broad Institute Genomics Platform"/>
            <consortium name="The Broad Institute Genome Sequencing Center for Infectious Disease"/>
            <person name="Wu L."/>
            <person name="Ma J."/>
        </authorList>
    </citation>
    <scope>NUCLEOTIDE SEQUENCE [LARGE SCALE GENOMIC DNA]</scope>
    <source>
        <strain evidence="4">JCM 18537</strain>
    </source>
</reference>
<keyword evidence="1" id="KW-1133">Transmembrane helix</keyword>
<feature type="transmembrane region" description="Helical" evidence="1">
    <location>
        <begin position="247"/>
        <end position="265"/>
    </location>
</feature>
<evidence type="ECO:0000259" key="2">
    <source>
        <dbReference type="Pfam" id="PF14258"/>
    </source>
</evidence>
<keyword evidence="4" id="KW-1185">Reference proteome</keyword>
<protein>
    <submittedName>
        <fullName evidence="3">DUF4350 domain-containing protein</fullName>
    </submittedName>
</protein>
<accession>A0ABP8ZXR5</accession>
<comment type="caution">
    <text evidence="3">The sequence shown here is derived from an EMBL/GenBank/DDBJ whole genome shotgun (WGS) entry which is preliminary data.</text>
</comment>
<gene>
    <name evidence="3" type="ORF">GCM10023351_11060</name>
</gene>